<gene>
    <name evidence="2 4" type="ORF">BDZ99DRAFT_62836</name>
</gene>
<dbReference type="AlphaFoldDB" id="A0A6A6YI93"/>
<sequence>MGFINVTRSTSKQSNHQPPYHLLNKANSISRFLGPIWRHPHPTLPPLPSLSDLLSFLFPRFLSPPFPPLQPPNPLTHLKFQIIQRTPHPPQLLLHLPPQIKTLSQLHPNRPRQRLLYPLHLTPHPQHLAIQRIEMTRLERKVLKRVFPPLRRDNRRRKWKVDAAATGALEGGLGGVVKGGFAFEDAAGR</sequence>
<dbReference type="EMBL" id="MU003704">
    <property type="protein sequence ID" value="KAF2807695.1"/>
    <property type="molecule type" value="Genomic_DNA"/>
</dbReference>
<feature type="region of interest" description="Disordered" evidence="1">
    <location>
        <begin position="1"/>
        <end position="20"/>
    </location>
</feature>
<evidence type="ECO:0000256" key="1">
    <source>
        <dbReference type="SAM" id="MobiDB-lite"/>
    </source>
</evidence>
<dbReference type="Proteomes" id="UP000504636">
    <property type="component" value="Unplaced"/>
</dbReference>
<accession>A0A6A6YI93</accession>
<dbReference type="RefSeq" id="XP_033574659.1">
    <property type="nucleotide sequence ID" value="XM_033728779.1"/>
</dbReference>
<evidence type="ECO:0000313" key="3">
    <source>
        <dbReference type="Proteomes" id="UP000504636"/>
    </source>
</evidence>
<organism evidence="2">
    <name type="scientific">Mytilinidion resinicola</name>
    <dbReference type="NCBI Taxonomy" id="574789"/>
    <lineage>
        <taxon>Eukaryota</taxon>
        <taxon>Fungi</taxon>
        <taxon>Dikarya</taxon>
        <taxon>Ascomycota</taxon>
        <taxon>Pezizomycotina</taxon>
        <taxon>Dothideomycetes</taxon>
        <taxon>Pleosporomycetidae</taxon>
        <taxon>Mytilinidiales</taxon>
        <taxon>Mytilinidiaceae</taxon>
        <taxon>Mytilinidion</taxon>
    </lineage>
</organism>
<name>A0A6A6YI93_9PEZI</name>
<evidence type="ECO:0000313" key="2">
    <source>
        <dbReference type="EMBL" id="KAF2807695.1"/>
    </source>
</evidence>
<feature type="compositionally biased region" description="Polar residues" evidence="1">
    <location>
        <begin position="1"/>
        <end position="17"/>
    </location>
</feature>
<protein>
    <submittedName>
        <fullName evidence="2 4">Uncharacterized protein</fullName>
    </submittedName>
</protein>
<reference evidence="2 4" key="1">
    <citation type="journal article" date="2020" name="Stud. Mycol.">
        <title>101 Dothideomycetes genomes: a test case for predicting lifestyles and emergence of pathogens.</title>
        <authorList>
            <person name="Haridas S."/>
            <person name="Albert R."/>
            <person name="Binder M."/>
            <person name="Bloem J."/>
            <person name="Labutti K."/>
            <person name="Salamov A."/>
            <person name="Andreopoulos B."/>
            <person name="Baker S."/>
            <person name="Barry K."/>
            <person name="Bills G."/>
            <person name="Bluhm B."/>
            <person name="Cannon C."/>
            <person name="Castanera R."/>
            <person name="Culley D."/>
            <person name="Daum C."/>
            <person name="Ezra D."/>
            <person name="Gonzalez J."/>
            <person name="Henrissat B."/>
            <person name="Kuo A."/>
            <person name="Liang C."/>
            <person name="Lipzen A."/>
            <person name="Lutzoni F."/>
            <person name="Magnuson J."/>
            <person name="Mondo S."/>
            <person name="Nolan M."/>
            <person name="Ohm R."/>
            <person name="Pangilinan J."/>
            <person name="Park H.-J."/>
            <person name="Ramirez L."/>
            <person name="Alfaro M."/>
            <person name="Sun H."/>
            <person name="Tritt A."/>
            <person name="Yoshinaga Y."/>
            <person name="Zwiers L.-H."/>
            <person name="Turgeon B."/>
            <person name="Goodwin S."/>
            <person name="Spatafora J."/>
            <person name="Crous P."/>
            <person name="Grigoriev I."/>
        </authorList>
    </citation>
    <scope>NUCLEOTIDE SEQUENCE</scope>
    <source>
        <strain evidence="2 4">CBS 304.34</strain>
    </source>
</reference>
<dbReference type="GeneID" id="54469672"/>
<reference evidence="4" key="3">
    <citation type="submission" date="2025-04" db="UniProtKB">
        <authorList>
            <consortium name="RefSeq"/>
        </authorList>
    </citation>
    <scope>IDENTIFICATION</scope>
    <source>
        <strain evidence="4">CBS 304.34</strain>
    </source>
</reference>
<keyword evidence="3" id="KW-1185">Reference proteome</keyword>
<reference evidence="4" key="2">
    <citation type="submission" date="2020-04" db="EMBL/GenBank/DDBJ databases">
        <authorList>
            <consortium name="NCBI Genome Project"/>
        </authorList>
    </citation>
    <scope>NUCLEOTIDE SEQUENCE</scope>
    <source>
        <strain evidence="4">CBS 304.34</strain>
    </source>
</reference>
<evidence type="ECO:0000313" key="4">
    <source>
        <dbReference type="RefSeq" id="XP_033574659.1"/>
    </source>
</evidence>
<proteinExistence type="predicted"/>